<name>A0A1X4XUV7_9BACT</name>
<dbReference type="OrthoDB" id="2166610at2"/>
<dbReference type="STRING" id="1562698.DESAMIL20_867"/>
<dbReference type="Proteomes" id="UP000194141">
    <property type="component" value="Unassembled WGS sequence"/>
</dbReference>
<dbReference type="RefSeq" id="WP_086033579.1">
    <property type="nucleotide sequence ID" value="NZ_MDSU01000018.1"/>
</dbReference>
<organism evidence="1 2">
    <name type="scientific">Desulfurella amilsii</name>
    <dbReference type="NCBI Taxonomy" id="1562698"/>
    <lineage>
        <taxon>Bacteria</taxon>
        <taxon>Pseudomonadati</taxon>
        <taxon>Campylobacterota</taxon>
        <taxon>Desulfurellia</taxon>
        <taxon>Desulfurellales</taxon>
        <taxon>Desulfurellaceae</taxon>
        <taxon>Desulfurella</taxon>
    </lineage>
</organism>
<comment type="caution">
    <text evidence="1">The sequence shown here is derived from an EMBL/GenBank/DDBJ whole genome shotgun (WGS) entry which is preliminary data.</text>
</comment>
<dbReference type="EMBL" id="MDSU01000018">
    <property type="protein sequence ID" value="OSS41314.1"/>
    <property type="molecule type" value="Genomic_DNA"/>
</dbReference>
<proteinExistence type="predicted"/>
<evidence type="ECO:0000313" key="1">
    <source>
        <dbReference type="EMBL" id="OSS41314.1"/>
    </source>
</evidence>
<keyword evidence="2" id="KW-1185">Reference proteome</keyword>
<dbReference type="AlphaFoldDB" id="A0A1X4XUV7"/>
<reference evidence="1 2" key="1">
    <citation type="journal article" date="2017" name="Front. Microbiol.">
        <title>Genome Sequence of Desulfurella amilsii Strain TR1 and Comparative Genomics of Desulfurellaceae Family.</title>
        <authorList>
            <person name="Florentino A.P."/>
            <person name="Stams A.J."/>
            <person name="Sanchez-Andrea I."/>
        </authorList>
    </citation>
    <scope>NUCLEOTIDE SEQUENCE [LARGE SCALE GENOMIC DNA]</scope>
    <source>
        <strain evidence="1 2">TR1</strain>
    </source>
</reference>
<gene>
    <name evidence="1" type="ORF">DESAMIL20_867</name>
</gene>
<protein>
    <submittedName>
        <fullName evidence="1">Uncharacterized protein</fullName>
    </submittedName>
</protein>
<accession>A0A1X4XUV7</accession>
<evidence type="ECO:0000313" key="2">
    <source>
        <dbReference type="Proteomes" id="UP000194141"/>
    </source>
</evidence>
<sequence length="66" mass="7646">MNLLKFRIPSASSYGDWLRRYDKTGLNGFNQVIDKINKKALMLDKNTEYTLLVDPTLVEANKRDVL</sequence>